<organism evidence="1 2">
    <name type="scientific">Mucuna pruriens</name>
    <name type="common">Velvet bean</name>
    <name type="synonym">Dolichos pruriens</name>
    <dbReference type="NCBI Taxonomy" id="157652"/>
    <lineage>
        <taxon>Eukaryota</taxon>
        <taxon>Viridiplantae</taxon>
        <taxon>Streptophyta</taxon>
        <taxon>Embryophyta</taxon>
        <taxon>Tracheophyta</taxon>
        <taxon>Spermatophyta</taxon>
        <taxon>Magnoliopsida</taxon>
        <taxon>eudicotyledons</taxon>
        <taxon>Gunneridae</taxon>
        <taxon>Pentapetalae</taxon>
        <taxon>rosids</taxon>
        <taxon>fabids</taxon>
        <taxon>Fabales</taxon>
        <taxon>Fabaceae</taxon>
        <taxon>Papilionoideae</taxon>
        <taxon>50 kb inversion clade</taxon>
        <taxon>NPAAA clade</taxon>
        <taxon>indigoferoid/millettioid clade</taxon>
        <taxon>Phaseoleae</taxon>
        <taxon>Mucuna</taxon>
    </lineage>
</organism>
<protein>
    <submittedName>
        <fullName evidence="1">Uncharacterized protein</fullName>
    </submittedName>
</protein>
<gene>
    <name evidence="1" type="ORF">CR513_10740</name>
</gene>
<proteinExistence type="predicted"/>
<dbReference type="EMBL" id="QJKJ01001880">
    <property type="protein sequence ID" value="RDY05434.1"/>
    <property type="molecule type" value="Genomic_DNA"/>
</dbReference>
<accession>A0A371HRX8</accession>
<dbReference type="Proteomes" id="UP000257109">
    <property type="component" value="Unassembled WGS sequence"/>
</dbReference>
<comment type="caution">
    <text evidence="1">The sequence shown here is derived from an EMBL/GenBank/DDBJ whole genome shotgun (WGS) entry which is preliminary data.</text>
</comment>
<evidence type="ECO:0000313" key="2">
    <source>
        <dbReference type="Proteomes" id="UP000257109"/>
    </source>
</evidence>
<keyword evidence="2" id="KW-1185">Reference proteome</keyword>
<name>A0A371HRX8_MUCPR</name>
<evidence type="ECO:0000313" key="1">
    <source>
        <dbReference type="EMBL" id="RDY05434.1"/>
    </source>
</evidence>
<dbReference type="AlphaFoldDB" id="A0A371HRX8"/>
<feature type="non-terminal residue" evidence="1">
    <location>
        <position position="1"/>
    </location>
</feature>
<sequence length="119" mass="13702">MVNLQEGIVRVIPKRFIRESIRDLDGLVPNPLCRRVEGDTCRGGSVERSVYEWLKGGSESIDTSTQHWGFRADDEACAKSGREEFVVDKRKGGVEWESWASYKQTRIKTRWARVNDTKK</sequence>
<reference evidence="1" key="1">
    <citation type="submission" date="2018-05" db="EMBL/GenBank/DDBJ databases">
        <title>Draft genome of Mucuna pruriens seed.</title>
        <authorList>
            <person name="Nnadi N.E."/>
            <person name="Vos R."/>
            <person name="Hasami M.H."/>
            <person name="Devisetty U.K."/>
            <person name="Aguiy J.C."/>
        </authorList>
    </citation>
    <scope>NUCLEOTIDE SEQUENCE [LARGE SCALE GENOMIC DNA]</scope>
    <source>
        <strain evidence="1">JCA_2017</strain>
    </source>
</reference>